<accession>A0ABS3BPJ4</accession>
<evidence type="ECO:0000256" key="6">
    <source>
        <dbReference type="ARBA" id="ARBA00029466"/>
    </source>
</evidence>
<evidence type="ECO:0000313" key="8">
    <source>
        <dbReference type="Proteomes" id="UP000664698"/>
    </source>
</evidence>
<keyword evidence="1" id="KW-0540">Nuclease</keyword>
<comment type="caution">
    <text evidence="7">The sequence shown here is derived from an EMBL/GenBank/DDBJ whole genome shotgun (WGS) entry which is preliminary data.</text>
</comment>
<dbReference type="Proteomes" id="UP000664698">
    <property type="component" value="Unassembled WGS sequence"/>
</dbReference>
<dbReference type="InterPro" id="IPR004603">
    <property type="entry name" value="DNA_mismatch_endonuc_vsr"/>
</dbReference>
<dbReference type="RefSeq" id="WP_206569208.1">
    <property type="nucleotide sequence ID" value="NZ_JAFKCW010000002.1"/>
</dbReference>
<comment type="similarity">
    <text evidence="6">Belongs to the Vsr family.</text>
</comment>
<keyword evidence="4" id="KW-0378">Hydrolase</keyword>
<dbReference type="SUPFAM" id="SSF52980">
    <property type="entry name" value="Restriction endonuclease-like"/>
    <property type="match status" value="1"/>
</dbReference>
<evidence type="ECO:0000256" key="4">
    <source>
        <dbReference type="ARBA" id="ARBA00022801"/>
    </source>
</evidence>
<proteinExistence type="inferred from homology"/>
<dbReference type="EMBL" id="JAFKCW010000002">
    <property type="protein sequence ID" value="MBN7801237.1"/>
    <property type="molecule type" value="Genomic_DNA"/>
</dbReference>
<sequence>MKPKPYIRPKVAVPQFSEANGFYTTAQRSRTMSRIRSKGTRPEKLLKKALWQAGIRYKTSKKSLFGKPDISLKKYKLVVFVDGSFWHGHDWESRKNAIKANREFWIAKIERNIQRDQEVNAYYRYRGWTILRFWDFEVKEELGACLKSVLNCFRVAGI</sequence>
<keyword evidence="5" id="KW-0234">DNA repair</keyword>
<keyword evidence="3" id="KW-0227">DNA damage</keyword>
<reference evidence="7 8" key="1">
    <citation type="submission" date="2021-03" db="EMBL/GenBank/DDBJ databases">
        <title>novel species isolated from a fishpond in China.</title>
        <authorList>
            <person name="Lu H."/>
            <person name="Cai Z."/>
        </authorList>
    </citation>
    <scope>NUCLEOTIDE SEQUENCE [LARGE SCALE GENOMIC DNA]</scope>
    <source>
        <strain evidence="7 8">JCM 31546</strain>
    </source>
</reference>
<name>A0ABS3BPJ4_9BACT</name>
<evidence type="ECO:0000256" key="5">
    <source>
        <dbReference type="ARBA" id="ARBA00023204"/>
    </source>
</evidence>
<dbReference type="Pfam" id="PF03852">
    <property type="entry name" value="Vsr"/>
    <property type="match status" value="1"/>
</dbReference>
<evidence type="ECO:0000256" key="3">
    <source>
        <dbReference type="ARBA" id="ARBA00022763"/>
    </source>
</evidence>
<dbReference type="Gene3D" id="3.40.960.10">
    <property type="entry name" value="VSR Endonuclease"/>
    <property type="match status" value="1"/>
</dbReference>
<evidence type="ECO:0000313" key="7">
    <source>
        <dbReference type="EMBL" id="MBN7801237.1"/>
    </source>
</evidence>
<keyword evidence="8" id="KW-1185">Reference proteome</keyword>
<gene>
    <name evidence="7" type="ORF">J0A67_10210</name>
</gene>
<evidence type="ECO:0000256" key="1">
    <source>
        <dbReference type="ARBA" id="ARBA00022722"/>
    </source>
</evidence>
<dbReference type="CDD" id="cd00221">
    <property type="entry name" value="Vsr"/>
    <property type="match status" value="1"/>
</dbReference>
<evidence type="ECO:0000256" key="2">
    <source>
        <dbReference type="ARBA" id="ARBA00022759"/>
    </source>
</evidence>
<dbReference type="InterPro" id="IPR011335">
    <property type="entry name" value="Restrct_endonuc-II-like"/>
</dbReference>
<protein>
    <submittedName>
        <fullName evidence="7">Very short patch repair endonuclease</fullName>
    </submittedName>
</protein>
<dbReference type="NCBIfam" id="TIGR00632">
    <property type="entry name" value="vsr"/>
    <property type="match status" value="1"/>
</dbReference>
<keyword evidence="2 7" id="KW-0255">Endonuclease</keyword>
<dbReference type="GO" id="GO:0004519">
    <property type="term" value="F:endonuclease activity"/>
    <property type="evidence" value="ECO:0007669"/>
    <property type="project" value="UniProtKB-KW"/>
</dbReference>
<organism evidence="7 8">
    <name type="scientific">Algoriphagus aestuariicola</name>
    <dbReference type="NCBI Taxonomy" id="1852016"/>
    <lineage>
        <taxon>Bacteria</taxon>
        <taxon>Pseudomonadati</taxon>
        <taxon>Bacteroidota</taxon>
        <taxon>Cytophagia</taxon>
        <taxon>Cytophagales</taxon>
        <taxon>Cyclobacteriaceae</taxon>
        <taxon>Algoriphagus</taxon>
    </lineage>
</organism>